<organism evidence="1 2">
    <name type="scientific">Cryphonectria parasitica (strain ATCC 38755 / EP155)</name>
    <dbReference type="NCBI Taxonomy" id="660469"/>
    <lineage>
        <taxon>Eukaryota</taxon>
        <taxon>Fungi</taxon>
        <taxon>Dikarya</taxon>
        <taxon>Ascomycota</taxon>
        <taxon>Pezizomycotina</taxon>
        <taxon>Sordariomycetes</taxon>
        <taxon>Sordariomycetidae</taxon>
        <taxon>Diaporthales</taxon>
        <taxon>Cryphonectriaceae</taxon>
        <taxon>Cryphonectria-Endothia species complex</taxon>
        <taxon>Cryphonectria</taxon>
    </lineage>
</organism>
<gene>
    <name evidence="1" type="ORF">M406DRAFT_56228</name>
</gene>
<protein>
    <submittedName>
        <fullName evidence="1">Uncharacterized protein</fullName>
    </submittedName>
</protein>
<sequence>MGTATTPSTILYNHSTHWHHHYLQEESHQQCLTLRALLRLSERDARPLLPP</sequence>
<keyword evidence="2" id="KW-1185">Reference proteome</keyword>
<dbReference type="EMBL" id="MU032345">
    <property type="protein sequence ID" value="KAF3768733.1"/>
    <property type="molecule type" value="Genomic_DNA"/>
</dbReference>
<dbReference type="GeneID" id="63841701"/>
<comment type="caution">
    <text evidence="1">The sequence shown here is derived from an EMBL/GenBank/DDBJ whole genome shotgun (WGS) entry which is preliminary data.</text>
</comment>
<accession>A0A9P4Y8I2</accession>
<dbReference type="AlphaFoldDB" id="A0A9P4Y8I2"/>
<reference evidence="1" key="1">
    <citation type="journal article" date="2020" name="Phytopathology">
        <title>Genome sequence of the chestnut blight fungus Cryphonectria parasitica EP155: A fundamental resource for an archetypical invasive plant pathogen.</title>
        <authorList>
            <person name="Crouch J.A."/>
            <person name="Dawe A."/>
            <person name="Aerts A."/>
            <person name="Barry K."/>
            <person name="Churchill A.C.L."/>
            <person name="Grimwood J."/>
            <person name="Hillman B."/>
            <person name="Milgroom M.G."/>
            <person name="Pangilinan J."/>
            <person name="Smith M."/>
            <person name="Salamov A."/>
            <person name="Schmutz J."/>
            <person name="Yadav J."/>
            <person name="Grigoriev I.V."/>
            <person name="Nuss D."/>
        </authorList>
    </citation>
    <scope>NUCLEOTIDE SEQUENCE</scope>
    <source>
        <strain evidence="1">EP155</strain>
    </source>
</reference>
<evidence type="ECO:0000313" key="1">
    <source>
        <dbReference type="EMBL" id="KAF3768733.1"/>
    </source>
</evidence>
<dbReference type="RefSeq" id="XP_040779694.1">
    <property type="nucleotide sequence ID" value="XM_040924572.1"/>
</dbReference>
<proteinExistence type="predicted"/>
<evidence type="ECO:0000313" key="2">
    <source>
        <dbReference type="Proteomes" id="UP000803844"/>
    </source>
</evidence>
<dbReference type="Proteomes" id="UP000803844">
    <property type="component" value="Unassembled WGS sequence"/>
</dbReference>
<name>A0A9P4Y8I2_CRYP1</name>